<accession>A0AAV0PDP0</accession>
<protein>
    <submittedName>
        <fullName evidence="4">Uncharacterized protein</fullName>
    </submittedName>
</protein>
<evidence type="ECO:0000313" key="5">
    <source>
        <dbReference type="Proteomes" id="UP001154282"/>
    </source>
</evidence>
<evidence type="ECO:0000256" key="3">
    <source>
        <dbReference type="SAM" id="SignalP"/>
    </source>
</evidence>
<feature type="compositionally biased region" description="Pro residues" evidence="2">
    <location>
        <begin position="121"/>
        <end position="131"/>
    </location>
</feature>
<feature type="chain" id="PRO_5043415366" evidence="3">
    <location>
        <begin position="26"/>
        <end position="275"/>
    </location>
</feature>
<gene>
    <name evidence="4" type="ORF">LITE_LOCUS37909</name>
</gene>
<dbReference type="PANTHER" id="PTHR33470">
    <property type="entry name" value="OS01G0164075 PROTEIN"/>
    <property type="match status" value="1"/>
</dbReference>
<keyword evidence="1 3" id="KW-0732">Signal</keyword>
<dbReference type="AlphaFoldDB" id="A0AAV0PDP0"/>
<proteinExistence type="predicted"/>
<keyword evidence="5" id="KW-1185">Reference proteome</keyword>
<organism evidence="4 5">
    <name type="scientific">Linum tenue</name>
    <dbReference type="NCBI Taxonomy" id="586396"/>
    <lineage>
        <taxon>Eukaryota</taxon>
        <taxon>Viridiplantae</taxon>
        <taxon>Streptophyta</taxon>
        <taxon>Embryophyta</taxon>
        <taxon>Tracheophyta</taxon>
        <taxon>Spermatophyta</taxon>
        <taxon>Magnoliopsida</taxon>
        <taxon>eudicotyledons</taxon>
        <taxon>Gunneridae</taxon>
        <taxon>Pentapetalae</taxon>
        <taxon>rosids</taxon>
        <taxon>fabids</taxon>
        <taxon>Malpighiales</taxon>
        <taxon>Linaceae</taxon>
        <taxon>Linum</taxon>
    </lineage>
</organism>
<evidence type="ECO:0000256" key="2">
    <source>
        <dbReference type="SAM" id="MobiDB-lite"/>
    </source>
</evidence>
<name>A0AAV0PDP0_9ROSI</name>
<dbReference type="PANTHER" id="PTHR33470:SF22">
    <property type="entry name" value="POLLEN OLE E 1 ALLERGEN AND EXTENSIN FAMILY PROTEIN"/>
    <property type="match status" value="1"/>
</dbReference>
<evidence type="ECO:0000256" key="1">
    <source>
        <dbReference type="ARBA" id="ARBA00022729"/>
    </source>
</evidence>
<evidence type="ECO:0000313" key="4">
    <source>
        <dbReference type="EMBL" id="CAI0468705.1"/>
    </source>
</evidence>
<feature type="compositionally biased region" description="Basic residues" evidence="2">
    <location>
        <begin position="57"/>
        <end position="66"/>
    </location>
</feature>
<dbReference type="Pfam" id="PF01190">
    <property type="entry name" value="Pollen_Ole_e_1"/>
    <property type="match status" value="1"/>
</dbReference>
<comment type="caution">
    <text evidence="4">The sequence shown here is derived from an EMBL/GenBank/DDBJ whole genome shotgun (WGS) entry which is preliminary data.</text>
</comment>
<feature type="region of interest" description="Disordered" evidence="2">
    <location>
        <begin position="30"/>
        <end position="139"/>
    </location>
</feature>
<dbReference type="Proteomes" id="UP001154282">
    <property type="component" value="Unassembled WGS sequence"/>
</dbReference>
<feature type="signal peptide" evidence="3">
    <location>
        <begin position="1"/>
        <end position="25"/>
    </location>
</feature>
<feature type="compositionally biased region" description="Low complexity" evidence="2">
    <location>
        <begin position="67"/>
        <end position="85"/>
    </location>
</feature>
<reference evidence="4" key="1">
    <citation type="submission" date="2022-08" db="EMBL/GenBank/DDBJ databases">
        <authorList>
            <person name="Gutierrez-Valencia J."/>
        </authorList>
    </citation>
    <scope>NUCLEOTIDE SEQUENCE</scope>
</reference>
<feature type="compositionally biased region" description="Low complexity" evidence="2">
    <location>
        <begin position="107"/>
        <end position="116"/>
    </location>
</feature>
<sequence>MASAGASALLLSLSSLLVLLSSAFSEPLFSSSAATPAHPPSHHHHHHAHAPAPSPYPHHHHHHHTHAPTTSPTAAPTHAPSHSPLHAPPTHSPAPAPAKHHHHHAHAPSQAPTPHHSLPPHHAPVSPPAAAPSPANAHPPRRFPFERLLVAVQGVVYCKPCNYSGVDTLNGATPVLGATVKLTCNNSHVPQVFNATTDKNGYFRVKAPKTVTNYGVHKCHGVLGSTPDKACAVKSNLHGGSTGGYLRVDKKFVELNQTYVLFTVGPFAFEPPKCH</sequence>
<feature type="compositionally biased region" description="Pro residues" evidence="2">
    <location>
        <begin position="86"/>
        <end position="96"/>
    </location>
</feature>
<feature type="compositionally biased region" description="Basic residues" evidence="2">
    <location>
        <begin position="40"/>
        <end position="49"/>
    </location>
</feature>
<dbReference type="GO" id="GO:0071944">
    <property type="term" value="C:cell periphery"/>
    <property type="evidence" value="ECO:0007669"/>
    <property type="project" value="TreeGrafter"/>
</dbReference>
<dbReference type="EMBL" id="CAMGYJ010000008">
    <property type="protein sequence ID" value="CAI0468705.1"/>
    <property type="molecule type" value="Genomic_DNA"/>
</dbReference>